<dbReference type="SUPFAM" id="SSF48366">
    <property type="entry name" value="Ras GEF"/>
    <property type="match status" value="1"/>
</dbReference>
<dbReference type="Gene3D" id="1.20.870.10">
    <property type="entry name" value="Son of sevenless (SoS) protein Chain: S domain 1"/>
    <property type="match status" value="1"/>
</dbReference>
<dbReference type="OrthoDB" id="26687at2759"/>
<keyword evidence="1" id="KW-0344">Guanine-nucleotide releasing factor</keyword>
<accession>A0A212CLV8</accession>
<evidence type="ECO:0000256" key="1">
    <source>
        <dbReference type="PROSITE-ProRule" id="PRU00135"/>
    </source>
</evidence>
<sequence>MTFTAAFLATHRAFTSTPALLGLMADRLEALESHPADELERTKGVAISVLSTWLASHPEDFGSEVKGQLDRLESFFLRTGYAAREGIGGGGADLIRNLRSRVDPQTPELPKPLALPGDPPADPTDVLVYLADHLAEQLTLLDAVRP</sequence>
<protein>
    <recommendedName>
        <fullName evidence="2">N-terminal Ras-GEF domain-containing protein</fullName>
    </recommendedName>
</protein>
<dbReference type="InterPro" id="IPR023578">
    <property type="entry name" value="Ras_GEF_dom_sf"/>
</dbReference>
<dbReference type="Pfam" id="PF00618">
    <property type="entry name" value="RasGEF_N"/>
    <property type="match status" value="1"/>
</dbReference>
<evidence type="ECO:0000313" key="4">
    <source>
        <dbReference type="Proteomes" id="UP000242450"/>
    </source>
</evidence>
<comment type="caution">
    <text evidence="3">The sequence shown here is derived from an EMBL/GenBank/DDBJ whole genome shotgun (WGS) entry which is preliminary data.</text>
</comment>
<proteinExistence type="predicted"/>
<dbReference type="EMBL" id="MKHE01000017">
    <property type="protein sequence ID" value="OWK07008.1"/>
    <property type="molecule type" value="Genomic_DNA"/>
</dbReference>
<evidence type="ECO:0000259" key="2">
    <source>
        <dbReference type="PROSITE" id="PS50212"/>
    </source>
</evidence>
<dbReference type="AlphaFoldDB" id="A0A212CLV8"/>
<feature type="domain" description="N-terminal Ras-GEF" evidence="2">
    <location>
        <begin position="1"/>
        <end position="99"/>
    </location>
</feature>
<name>A0A212CLV8_CEREH</name>
<gene>
    <name evidence="3" type="ORF">Celaphus_00018528</name>
</gene>
<dbReference type="GO" id="GO:0005085">
    <property type="term" value="F:guanyl-nucleotide exchange factor activity"/>
    <property type="evidence" value="ECO:0007669"/>
    <property type="project" value="UniProtKB-KW"/>
</dbReference>
<evidence type="ECO:0000313" key="3">
    <source>
        <dbReference type="EMBL" id="OWK07008.1"/>
    </source>
</evidence>
<dbReference type="CDD" id="cd06224">
    <property type="entry name" value="REM"/>
    <property type="match status" value="1"/>
</dbReference>
<dbReference type="SMART" id="SM00229">
    <property type="entry name" value="RasGEFN"/>
    <property type="match status" value="1"/>
</dbReference>
<dbReference type="Proteomes" id="UP000242450">
    <property type="component" value="Chromosome 17"/>
</dbReference>
<reference evidence="3 4" key="1">
    <citation type="journal article" date="2018" name="Mol. Genet. Genomics">
        <title>The red deer Cervus elaphus genome CerEla1.0: sequencing, annotating, genes, and chromosomes.</title>
        <authorList>
            <person name="Bana N.A."/>
            <person name="Nyiri A."/>
            <person name="Nagy J."/>
            <person name="Frank K."/>
            <person name="Nagy T."/>
            <person name="Steger V."/>
            <person name="Schiller M."/>
            <person name="Lakatos P."/>
            <person name="Sugar L."/>
            <person name="Horn P."/>
            <person name="Barta E."/>
            <person name="Orosz L."/>
        </authorList>
    </citation>
    <scope>NUCLEOTIDE SEQUENCE [LARGE SCALE GENOMIC DNA]</scope>
    <source>
        <strain evidence="3">Hungarian</strain>
    </source>
</reference>
<dbReference type="InterPro" id="IPR000651">
    <property type="entry name" value="Ras-like_Gua-exchang_fac_N"/>
</dbReference>
<keyword evidence="4" id="KW-1185">Reference proteome</keyword>
<organism evidence="3 4">
    <name type="scientific">Cervus elaphus hippelaphus</name>
    <name type="common">European red deer</name>
    <dbReference type="NCBI Taxonomy" id="46360"/>
    <lineage>
        <taxon>Eukaryota</taxon>
        <taxon>Metazoa</taxon>
        <taxon>Chordata</taxon>
        <taxon>Craniata</taxon>
        <taxon>Vertebrata</taxon>
        <taxon>Euteleostomi</taxon>
        <taxon>Mammalia</taxon>
        <taxon>Eutheria</taxon>
        <taxon>Laurasiatheria</taxon>
        <taxon>Artiodactyla</taxon>
        <taxon>Ruminantia</taxon>
        <taxon>Pecora</taxon>
        <taxon>Cervidae</taxon>
        <taxon>Cervinae</taxon>
        <taxon>Cervus</taxon>
    </lineage>
</organism>
<dbReference type="PROSITE" id="PS50212">
    <property type="entry name" value="RASGEF_NTER"/>
    <property type="match status" value="1"/>
</dbReference>